<evidence type="ECO:0000313" key="2">
    <source>
        <dbReference type="EMBL" id="OMO85022.1"/>
    </source>
</evidence>
<organism evidence="2 3">
    <name type="scientific">Corchorus capsularis</name>
    <name type="common">Jute</name>
    <dbReference type="NCBI Taxonomy" id="210143"/>
    <lineage>
        <taxon>Eukaryota</taxon>
        <taxon>Viridiplantae</taxon>
        <taxon>Streptophyta</taxon>
        <taxon>Embryophyta</taxon>
        <taxon>Tracheophyta</taxon>
        <taxon>Spermatophyta</taxon>
        <taxon>Magnoliopsida</taxon>
        <taxon>eudicotyledons</taxon>
        <taxon>Gunneridae</taxon>
        <taxon>Pentapetalae</taxon>
        <taxon>rosids</taxon>
        <taxon>malvids</taxon>
        <taxon>Malvales</taxon>
        <taxon>Malvaceae</taxon>
        <taxon>Grewioideae</taxon>
        <taxon>Apeibeae</taxon>
        <taxon>Corchorus</taxon>
    </lineage>
</organism>
<reference evidence="2 3" key="1">
    <citation type="submission" date="2013-09" db="EMBL/GenBank/DDBJ databases">
        <title>Corchorus capsularis genome sequencing.</title>
        <authorList>
            <person name="Alam M."/>
            <person name="Haque M.S."/>
            <person name="Islam M.S."/>
            <person name="Emdad E.M."/>
            <person name="Islam M.M."/>
            <person name="Ahmed B."/>
            <person name="Halim A."/>
            <person name="Hossen Q.M.M."/>
            <person name="Hossain M.Z."/>
            <person name="Ahmed R."/>
            <person name="Khan M.M."/>
            <person name="Islam R."/>
            <person name="Rashid M.M."/>
            <person name="Khan S.A."/>
            <person name="Rahman M.S."/>
            <person name="Alam M."/>
        </authorList>
    </citation>
    <scope>NUCLEOTIDE SEQUENCE [LARGE SCALE GENOMIC DNA]</scope>
    <source>
        <strain evidence="3">cv. CVL-1</strain>
        <tissue evidence="2">Whole seedling</tissue>
    </source>
</reference>
<sequence length="23" mass="2255">MVGEQPGQGIKSPPAVRDGSSSA</sequence>
<gene>
    <name evidence="2" type="ORF">CCACVL1_10458</name>
</gene>
<dbReference type="AlphaFoldDB" id="A0A1R3IR17"/>
<feature type="region of interest" description="Disordered" evidence="1">
    <location>
        <begin position="1"/>
        <end position="23"/>
    </location>
</feature>
<comment type="caution">
    <text evidence="2">The sequence shown here is derived from an EMBL/GenBank/DDBJ whole genome shotgun (WGS) entry which is preliminary data.</text>
</comment>
<proteinExistence type="predicted"/>
<evidence type="ECO:0000256" key="1">
    <source>
        <dbReference type="SAM" id="MobiDB-lite"/>
    </source>
</evidence>
<dbReference type="Gramene" id="OMO85022">
    <property type="protein sequence ID" value="OMO85022"/>
    <property type="gene ID" value="CCACVL1_10458"/>
</dbReference>
<protein>
    <submittedName>
        <fullName evidence="2">Uncharacterized protein</fullName>
    </submittedName>
</protein>
<name>A0A1R3IR17_COCAP</name>
<keyword evidence="3" id="KW-1185">Reference proteome</keyword>
<dbReference type="Proteomes" id="UP000188268">
    <property type="component" value="Unassembled WGS sequence"/>
</dbReference>
<accession>A0A1R3IR17</accession>
<evidence type="ECO:0000313" key="3">
    <source>
        <dbReference type="Proteomes" id="UP000188268"/>
    </source>
</evidence>
<dbReference type="EMBL" id="AWWV01009651">
    <property type="protein sequence ID" value="OMO85022.1"/>
    <property type="molecule type" value="Genomic_DNA"/>
</dbReference>